<evidence type="ECO:0000313" key="7">
    <source>
        <dbReference type="Proteomes" id="UP000564496"/>
    </source>
</evidence>
<dbReference type="InterPro" id="IPR036661">
    <property type="entry name" value="Luciferase-like_sf"/>
</dbReference>
<gene>
    <name evidence="6" type="ORF">BJ988_002952</name>
</gene>
<evidence type="ECO:0000313" key="6">
    <source>
        <dbReference type="EMBL" id="NYI78304.1"/>
    </source>
</evidence>
<organism evidence="6 7">
    <name type="scientific">Nocardioides panzhihuensis</name>
    <dbReference type="NCBI Taxonomy" id="860243"/>
    <lineage>
        <taxon>Bacteria</taxon>
        <taxon>Bacillati</taxon>
        <taxon>Actinomycetota</taxon>
        <taxon>Actinomycetes</taxon>
        <taxon>Propionibacteriales</taxon>
        <taxon>Nocardioidaceae</taxon>
        <taxon>Nocardioides</taxon>
    </lineage>
</organism>
<accession>A0A7Z0ISN9</accession>
<keyword evidence="7" id="KW-1185">Reference proteome</keyword>
<keyword evidence="1" id="KW-0285">Flavoprotein</keyword>
<dbReference type="NCBIfam" id="TIGR03619">
    <property type="entry name" value="F420_Rv2161c"/>
    <property type="match status" value="1"/>
</dbReference>
<sequence length="304" mass="33017">MAVKTNLMFPMRAVKRFPEWIGEGSLGELARFVEDAGFDGFSVSEHPYPDKAWLANGGHHAFDPFVALSIAAEATRRLELITYVMVAGYRSPYLAAKSAASLDLLSGGRLTLGLAAGYLETEFAALGADFKRRGKLLDEGIAAMRATWSGKEHDGPEFGIAGHESLPLPAQPGGPPIWIGGNSKAARRRVVELADGWLPMAQSAQTAAITRTPPLEDLTTLRALIDEQNKRRADLGRGPMEVSFVPFEKGLLRTGAAEFAAAVAPRLEEYAEAGVTWLTIEPDSRSYADFRRDVAVMSERLLRC</sequence>
<evidence type="ECO:0000256" key="3">
    <source>
        <dbReference type="ARBA" id="ARBA00023002"/>
    </source>
</evidence>
<keyword evidence="3" id="KW-0560">Oxidoreductase</keyword>
<evidence type="ECO:0000256" key="4">
    <source>
        <dbReference type="ARBA" id="ARBA00023033"/>
    </source>
</evidence>
<comment type="caution">
    <text evidence="6">The sequence shown here is derived from an EMBL/GenBank/DDBJ whole genome shotgun (WGS) entry which is preliminary data.</text>
</comment>
<protein>
    <submittedName>
        <fullName evidence="6">Putative F420-dependent oxidoreductase</fullName>
    </submittedName>
</protein>
<dbReference type="Gene3D" id="3.20.20.30">
    <property type="entry name" value="Luciferase-like domain"/>
    <property type="match status" value="1"/>
</dbReference>
<dbReference type="InterPro" id="IPR050172">
    <property type="entry name" value="SsuD_RutA_monooxygenase"/>
</dbReference>
<dbReference type="Proteomes" id="UP000564496">
    <property type="component" value="Unassembled WGS sequence"/>
</dbReference>
<dbReference type="GO" id="GO:0046306">
    <property type="term" value="P:alkanesulfonate catabolic process"/>
    <property type="evidence" value="ECO:0007669"/>
    <property type="project" value="TreeGrafter"/>
</dbReference>
<name>A0A7Z0ISN9_9ACTN</name>
<reference evidence="6 7" key="1">
    <citation type="submission" date="2020-07" db="EMBL/GenBank/DDBJ databases">
        <title>Sequencing the genomes of 1000 actinobacteria strains.</title>
        <authorList>
            <person name="Klenk H.-P."/>
        </authorList>
    </citation>
    <scope>NUCLEOTIDE SEQUENCE [LARGE SCALE GENOMIC DNA]</scope>
    <source>
        <strain evidence="6 7">DSM 26487</strain>
    </source>
</reference>
<dbReference type="Pfam" id="PF00296">
    <property type="entry name" value="Bac_luciferase"/>
    <property type="match status" value="1"/>
</dbReference>
<dbReference type="AlphaFoldDB" id="A0A7Z0ISN9"/>
<evidence type="ECO:0000256" key="1">
    <source>
        <dbReference type="ARBA" id="ARBA00022630"/>
    </source>
</evidence>
<dbReference type="PANTHER" id="PTHR42847">
    <property type="entry name" value="ALKANESULFONATE MONOOXYGENASE"/>
    <property type="match status" value="1"/>
</dbReference>
<dbReference type="InterPro" id="IPR019921">
    <property type="entry name" value="Lucif-like_OxRdtase_Rv2161c"/>
</dbReference>
<dbReference type="InterPro" id="IPR011251">
    <property type="entry name" value="Luciferase-like_dom"/>
</dbReference>
<keyword evidence="4" id="KW-0503">Monooxygenase</keyword>
<feature type="domain" description="Luciferase-like" evidence="5">
    <location>
        <begin position="26"/>
        <end position="205"/>
    </location>
</feature>
<dbReference type="EMBL" id="JACBZR010000001">
    <property type="protein sequence ID" value="NYI78304.1"/>
    <property type="molecule type" value="Genomic_DNA"/>
</dbReference>
<dbReference type="RefSeq" id="WP_179658650.1">
    <property type="nucleotide sequence ID" value="NZ_JACBZR010000001.1"/>
</dbReference>
<dbReference type="SUPFAM" id="SSF51679">
    <property type="entry name" value="Bacterial luciferase-like"/>
    <property type="match status" value="1"/>
</dbReference>
<proteinExistence type="predicted"/>
<dbReference type="GO" id="GO:0008726">
    <property type="term" value="F:alkanesulfonate monooxygenase activity"/>
    <property type="evidence" value="ECO:0007669"/>
    <property type="project" value="TreeGrafter"/>
</dbReference>
<evidence type="ECO:0000259" key="5">
    <source>
        <dbReference type="Pfam" id="PF00296"/>
    </source>
</evidence>
<keyword evidence="2" id="KW-0288">FMN</keyword>
<evidence type="ECO:0000256" key="2">
    <source>
        <dbReference type="ARBA" id="ARBA00022643"/>
    </source>
</evidence>
<dbReference type="PANTHER" id="PTHR42847:SF4">
    <property type="entry name" value="ALKANESULFONATE MONOOXYGENASE-RELATED"/>
    <property type="match status" value="1"/>
</dbReference>